<evidence type="ECO:0000256" key="4">
    <source>
        <dbReference type="PROSITE-ProRule" id="PRU00409"/>
    </source>
</evidence>
<dbReference type="InterPro" id="IPR052032">
    <property type="entry name" value="ATP-dep_AA_Ligase"/>
</dbReference>
<evidence type="ECO:0000313" key="6">
    <source>
        <dbReference type="EMBL" id="MBD7963052.1"/>
    </source>
</evidence>
<sequence length="408" mass="45815">MKKLLFIESNTTGTGMLAIQKARSLNVEPLFITNDPSRYKDFPSDCQVIVCDTNDIDTLHHSIKTNVSQEQIAGITTTSEFYIHTVSLLAERFDLPGNPAIAVEAVRNKASVRSWLKDATHLYKPWFLTVDSLNQLREKKELLSFPCIVKPVDDSGSNRVVKCETYEAVEKFVLSQLQIERNTRNQPAKRLVLIEEFVGGQEYSVEMFSFEGDHQLIGITEKTVGEGPYFVEMGHVFPAPDLSYEMRGIIKKGALEVLNTMGWRNGPVHLEIKLKDHKMFVVEMNGRLAGGMIPELIRYATGTDLLTQQIKIAIGQPPEIRKFASCFAGIRFFVPLTSGSVEVSPIQQQEEIKDVKINVEDGQFVEKATNAYGRLGHIIATHTNSDTLRSILRQTEIVTIKEEEGALQ</sequence>
<organism evidence="6 7">
    <name type="scientific">Fictibacillus norfolkensis</name>
    <dbReference type="NCBI Taxonomy" id="2762233"/>
    <lineage>
        <taxon>Bacteria</taxon>
        <taxon>Bacillati</taxon>
        <taxon>Bacillota</taxon>
        <taxon>Bacilli</taxon>
        <taxon>Bacillales</taxon>
        <taxon>Fictibacillaceae</taxon>
        <taxon>Fictibacillus</taxon>
    </lineage>
</organism>
<comment type="caution">
    <text evidence="6">The sequence shown here is derived from an EMBL/GenBank/DDBJ whole genome shotgun (WGS) entry which is preliminary data.</text>
</comment>
<dbReference type="Proteomes" id="UP000603641">
    <property type="component" value="Unassembled WGS sequence"/>
</dbReference>
<dbReference type="EMBL" id="JACSQM010000001">
    <property type="protein sequence ID" value="MBD7963052.1"/>
    <property type="molecule type" value="Genomic_DNA"/>
</dbReference>
<keyword evidence="2 4" id="KW-0547">Nucleotide-binding</keyword>
<dbReference type="RefSeq" id="WP_191752403.1">
    <property type="nucleotide sequence ID" value="NZ_JACSQM010000001.1"/>
</dbReference>
<dbReference type="PANTHER" id="PTHR43585">
    <property type="entry name" value="FUMIPYRROLE BIOSYNTHESIS PROTEIN C"/>
    <property type="match status" value="1"/>
</dbReference>
<dbReference type="PANTHER" id="PTHR43585:SF2">
    <property type="entry name" value="ATP-GRASP ENZYME FSQD"/>
    <property type="match status" value="1"/>
</dbReference>
<reference evidence="6 7" key="1">
    <citation type="submission" date="2020-08" db="EMBL/GenBank/DDBJ databases">
        <title>A Genomic Blueprint of the Chicken Gut Microbiome.</title>
        <authorList>
            <person name="Gilroy R."/>
            <person name="Ravi A."/>
            <person name="Getino M."/>
            <person name="Pursley I."/>
            <person name="Horton D.L."/>
            <person name="Alikhan N.-F."/>
            <person name="Baker D."/>
            <person name="Gharbi K."/>
            <person name="Hall N."/>
            <person name="Watson M."/>
            <person name="Adriaenssens E.M."/>
            <person name="Foster-Nyarko E."/>
            <person name="Jarju S."/>
            <person name="Secka A."/>
            <person name="Antonio M."/>
            <person name="Oren A."/>
            <person name="Chaudhuri R."/>
            <person name="La Ragione R.M."/>
            <person name="Hildebrand F."/>
            <person name="Pallen M.J."/>
        </authorList>
    </citation>
    <scope>NUCLEOTIDE SEQUENCE [LARGE SCALE GENOMIC DNA]</scope>
    <source>
        <strain evidence="6 7">Sa2CUA10</strain>
    </source>
</reference>
<dbReference type="InterPro" id="IPR011761">
    <property type="entry name" value="ATP-grasp"/>
</dbReference>
<dbReference type="InterPro" id="IPR040570">
    <property type="entry name" value="LAL_C2"/>
</dbReference>
<proteinExistence type="predicted"/>
<dbReference type="Gene3D" id="3.30.470.20">
    <property type="entry name" value="ATP-grasp fold, B domain"/>
    <property type="match status" value="1"/>
</dbReference>
<protein>
    <submittedName>
        <fullName evidence="6">ATP-grasp domain-containing protein</fullName>
    </submittedName>
</protein>
<evidence type="ECO:0000256" key="3">
    <source>
        <dbReference type="ARBA" id="ARBA00022840"/>
    </source>
</evidence>
<evidence type="ECO:0000259" key="5">
    <source>
        <dbReference type="PROSITE" id="PS50975"/>
    </source>
</evidence>
<keyword evidence="3 4" id="KW-0067">ATP-binding</keyword>
<dbReference type="PROSITE" id="PS50975">
    <property type="entry name" value="ATP_GRASP"/>
    <property type="match status" value="1"/>
</dbReference>
<accession>A0ABR8SHT1</accession>
<keyword evidence="1" id="KW-0436">Ligase</keyword>
<dbReference type="SUPFAM" id="SSF56059">
    <property type="entry name" value="Glutathione synthetase ATP-binding domain-like"/>
    <property type="match status" value="1"/>
</dbReference>
<evidence type="ECO:0000313" key="7">
    <source>
        <dbReference type="Proteomes" id="UP000603641"/>
    </source>
</evidence>
<gene>
    <name evidence="6" type="ORF">H9648_03220</name>
</gene>
<dbReference type="Pfam" id="PF13535">
    <property type="entry name" value="ATP-grasp_4"/>
    <property type="match status" value="1"/>
</dbReference>
<dbReference type="Gene3D" id="3.40.50.20">
    <property type="match status" value="1"/>
</dbReference>
<keyword evidence="7" id="KW-1185">Reference proteome</keyword>
<evidence type="ECO:0000256" key="1">
    <source>
        <dbReference type="ARBA" id="ARBA00022598"/>
    </source>
</evidence>
<name>A0ABR8SHT1_9BACL</name>
<dbReference type="Pfam" id="PF18603">
    <property type="entry name" value="LAL_C2"/>
    <property type="match status" value="1"/>
</dbReference>
<feature type="domain" description="ATP-grasp" evidence="5">
    <location>
        <begin position="114"/>
        <end position="314"/>
    </location>
</feature>
<evidence type="ECO:0000256" key="2">
    <source>
        <dbReference type="ARBA" id="ARBA00022741"/>
    </source>
</evidence>